<feature type="transmembrane region" description="Helical" evidence="1">
    <location>
        <begin position="86"/>
        <end position="103"/>
    </location>
</feature>
<keyword evidence="1" id="KW-0812">Transmembrane</keyword>
<keyword evidence="1" id="KW-1133">Transmembrane helix</keyword>
<evidence type="ECO:0000313" key="2">
    <source>
        <dbReference type="EMBL" id="AEM41147.1"/>
    </source>
</evidence>
<name>F9Y821_KETVW</name>
<dbReference type="EMBL" id="CP002018">
    <property type="protein sequence ID" value="AEM41147.1"/>
    <property type="molecule type" value="Genomic_DNA"/>
</dbReference>
<dbReference type="PATRIC" id="fig|759362.5.peg.1344"/>
<dbReference type="Proteomes" id="UP000000692">
    <property type="component" value="Chromosome"/>
</dbReference>
<keyword evidence="1" id="KW-0472">Membrane</keyword>
<evidence type="ECO:0000313" key="3">
    <source>
        <dbReference type="Proteomes" id="UP000000692"/>
    </source>
</evidence>
<gene>
    <name evidence="2" type="ordered locus">KVU_1308</name>
</gene>
<dbReference type="RefSeq" id="WP_013384611.1">
    <property type="nucleotide sequence ID" value="NC_017384.1"/>
</dbReference>
<proteinExistence type="predicted"/>
<organism evidence="2 3">
    <name type="scientific">Ketogulonicigenium vulgare (strain WSH-001)</name>
    <dbReference type="NCBI Taxonomy" id="759362"/>
    <lineage>
        <taxon>Bacteria</taxon>
        <taxon>Pseudomonadati</taxon>
        <taxon>Pseudomonadota</taxon>
        <taxon>Alphaproteobacteria</taxon>
        <taxon>Rhodobacterales</taxon>
        <taxon>Roseobacteraceae</taxon>
        <taxon>Ketogulonicigenium</taxon>
    </lineage>
</organism>
<dbReference type="AlphaFoldDB" id="F9Y821"/>
<protein>
    <recommendedName>
        <fullName evidence="4">Transmembrane protein</fullName>
    </recommendedName>
</protein>
<dbReference type="HOGENOM" id="CLU_665294_0_0_5"/>
<feature type="transmembrane region" description="Helical" evidence="1">
    <location>
        <begin position="54"/>
        <end position="74"/>
    </location>
</feature>
<evidence type="ECO:0000256" key="1">
    <source>
        <dbReference type="SAM" id="Phobius"/>
    </source>
</evidence>
<feature type="transmembrane region" description="Helical" evidence="1">
    <location>
        <begin position="6"/>
        <end position="24"/>
    </location>
</feature>
<reference evidence="2 3" key="1">
    <citation type="journal article" date="2011" name="J. Bacteriol.">
        <title>Complete genome sequence of the industrial strain Ketogulonicigenium vulgare WSH-001.</title>
        <authorList>
            <person name="Liu L."/>
            <person name="Li Y."/>
            <person name="Zhang J."/>
            <person name="Zhou Z."/>
            <person name="Liu J."/>
            <person name="Li X."/>
            <person name="Zhou J."/>
            <person name="Du G."/>
            <person name="Wang L."/>
            <person name="Chen J."/>
        </authorList>
    </citation>
    <scope>NUCLEOTIDE SEQUENCE [LARGE SCALE GENOMIC DNA]</scope>
    <source>
        <strain evidence="2 3">WSH-001</strain>
    </source>
</reference>
<sequence>MTELLAMIYAGCIAAISLRWFPFGPPHPRRYALAALTAVIATLPLYALGGALLFGASALTLCAFYLAALSPRLWQSKPGAIARNRIYYLRIAALAALPFLFAIGPIWGASAWFGALLLLTLAIAIRPKSVRTAPPPPDYASLVQAAQGTAIYFAGSKLKPSVMQTRQALLAQGIDPIIIFRNLACYRAYKGGGARYYMRRLVQLDPFFAAGLARIFYPSEDSLNTHALRQNGVTHLRMLAFADTLRPALPKLMRSYSGIYSFFPPPPMICTAATLENLSVTLLPGGPFTLMGETGVTARLPAPKATRAIAVVITADAGPFMALFTAAEALLHTLGAHRPDRVALYIGTGFAPGQRELLHALALRILPDLRIETAFGIINGDFRAIHPLGMTATRMAEISQSPLALSQAVSDAA</sequence>
<dbReference type="KEGG" id="kvl:KVU_1308"/>
<keyword evidence="3" id="KW-1185">Reference proteome</keyword>
<accession>F9Y821</accession>
<evidence type="ECO:0008006" key="4">
    <source>
        <dbReference type="Google" id="ProtNLM"/>
    </source>
</evidence>